<dbReference type="WBParaSite" id="nRc.2.0.1.t03334-RA">
    <property type="protein sequence ID" value="nRc.2.0.1.t03334-RA"/>
    <property type="gene ID" value="nRc.2.0.1.g03334"/>
</dbReference>
<dbReference type="Proteomes" id="UP000887565">
    <property type="component" value="Unplaced"/>
</dbReference>
<sequence>MMEEKDHRMLYEKKVTVGETTNIIVKSGATGISNGSCISNVRTKLKMNVNMEHWPTSTFKTINRLFDVTLTTTPTLELTTSLFSSSEFDDCRLR</sequence>
<evidence type="ECO:0000313" key="1">
    <source>
        <dbReference type="Proteomes" id="UP000887565"/>
    </source>
</evidence>
<reference evidence="2" key="1">
    <citation type="submission" date="2022-11" db="UniProtKB">
        <authorList>
            <consortium name="WormBaseParasite"/>
        </authorList>
    </citation>
    <scope>IDENTIFICATION</scope>
</reference>
<proteinExistence type="predicted"/>
<keyword evidence="1" id="KW-1185">Reference proteome</keyword>
<protein>
    <submittedName>
        <fullName evidence="2">Uncharacterized protein</fullName>
    </submittedName>
</protein>
<name>A0A915HNQ2_ROMCU</name>
<accession>A0A915HNQ2</accession>
<organism evidence="1 2">
    <name type="scientific">Romanomermis culicivorax</name>
    <name type="common">Nematode worm</name>
    <dbReference type="NCBI Taxonomy" id="13658"/>
    <lineage>
        <taxon>Eukaryota</taxon>
        <taxon>Metazoa</taxon>
        <taxon>Ecdysozoa</taxon>
        <taxon>Nematoda</taxon>
        <taxon>Enoplea</taxon>
        <taxon>Dorylaimia</taxon>
        <taxon>Mermithida</taxon>
        <taxon>Mermithoidea</taxon>
        <taxon>Mermithidae</taxon>
        <taxon>Romanomermis</taxon>
    </lineage>
</organism>
<dbReference type="AlphaFoldDB" id="A0A915HNQ2"/>
<evidence type="ECO:0000313" key="2">
    <source>
        <dbReference type="WBParaSite" id="nRc.2.0.1.t03334-RA"/>
    </source>
</evidence>